<reference evidence="8" key="3">
    <citation type="submission" date="2025-07" db="EMBL/GenBank/DDBJ databases">
        <authorList>
            <consortium name="NCBI Genome Project"/>
        </authorList>
    </citation>
    <scope>NUCLEOTIDE SEQUENCE</scope>
    <source>
        <strain evidence="8">CBS432</strain>
    </source>
</reference>
<dbReference type="GO" id="GO:0006623">
    <property type="term" value="P:protein targeting to vacuole"/>
    <property type="evidence" value="ECO:0007669"/>
    <property type="project" value="TreeGrafter"/>
</dbReference>
<reference evidence="8" key="4">
    <citation type="submission" date="2025-08" db="UniProtKB">
        <authorList>
            <consortium name="RefSeq"/>
        </authorList>
    </citation>
    <scope>IDENTIFICATION</scope>
    <source>
        <strain evidence="8">CBS432</strain>
    </source>
</reference>
<keyword evidence="5" id="KW-0325">Glycoprotein</keyword>
<dbReference type="InterPro" id="IPR015943">
    <property type="entry name" value="WD40/YVTN_repeat-like_dom_sf"/>
</dbReference>
<reference evidence="8" key="1">
    <citation type="journal article" date="2017" name="Nat. Genet.">
        <title>Contrasting evolutionary genome dynamics between domesticated and wild yeasts.</title>
        <authorList>
            <person name="Yue J.X."/>
            <person name="Li J."/>
            <person name="Aigrain L."/>
            <person name="Hallin J."/>
            <person name="Persson K."/>
            <person name="Oliver K."/>
            <person name="Bergstrom A."/>
            <person name="Coupland P."/>
            <person name="Warringer J."/>
            <person name="Lagomarsino M.C."/>
            <person name="Fischer G."/>
            <person name="Durbin R."/>
            <person name="Liti G."/>
        </authorList>
    </citation>
    <scope>NUCLEOTIDE SEQUENCE</scope>
    <source>
        <strain evidence="8">CBS432</strain>
    </source>
</reference>
<reference evidence="8" key="2">
    <citation type="submission" date="2020-01" db="EMBL/GenBank/DDBJ databases">
        <title>Population-level Yeast Reference Genomes.</title>
        <authorList>
            <person name="Yue J.-X."/>
        </authorList>
    </citation>
    <scope>NUCLEOTIDE SEQUENCE</scope>
    <source>
        <strain evidence="8">CBS432</strain>
    </source>
</reference>
<dbReference type="RefSeq" id="XP_033765031.1">
    <property type="nucleotide sequence ID" value="XM_033909140.1"/>
</dbReference>
<keyword evidence="3" id="KW-0677">Repeat</keyword>
<evidence type="ECO:0000256" key="2">
    <source>
        <dbReference type="ARBA" id="ARBA00022692"/>
    </source>
</evidence>
<dbReference type="InterPro" id="IPR006581">
    <property type="entry name" value="VPS10"/>
</dbReference>
<evidence type="ECO:0000259" key="7">
    <source>
        <dbReference type="SMART" id="SM00602"/>
    </source>
</evidence>
<dbReference type="VEuPathDB" id="FungiDB:SPAR_C01440"/>
<dbReference type="Gene3D" id="3.30.60.270">
    <property type="match status" value="1"/>
</dbReference>
<comment type="subcellular location">
    <subcellularLocation>
        <location evidence="1">Membrane</location>
        <topology evidence="1">Single-pass membrane protein</topology>
    </subcellularLocation>
</comment>
<dbReference type="Gene3D" id="2.120.10.10">
    <property type="match status" value="1"/>
</dbReference>
<dbReference type="OrthoDB" id="443634at2759"/>
<dbReference type="SMART" id="SM00602">
    <property type="entry name" value="VPS10"/>
    <property type="match status" value="1"/>
</dbReference>
<name>A0A8B8UMZ9_SACPA</name>
<dbReference type="PANTHER" id="PTHR12106:SF27">
    <property type="entry name" value="SORTILIN-RELATED RECEPTOR"/>
    <property type="match status" value="1"/>
</dbReference>
<evidence type="ECO:0000256" key="5">
    <source>
        <dbReference type="ARBA" id="ARBA00023180"/>
    </source>
</evidence>
<dbReference type="Gene3D" id="2.10.70.80">
    <property type="match status" value="1"/>
</dbReference>
<dbReference type="GO" id="GO:0005829">
    <property type="term" value="C:cytosol"/>
    <property type="evidence" value="ECO:0007669"/>
    <property type="project" value="GOC"/>
</dbReference>
<evidence type="ECO:0000313" key="8">
    <source>
        <dbReference type="RefSeq" id="XP_033765031.1"/>
    </source>
</evidence>
<keyword evidence="4" id="KW-0472">Membrane</keyword>
<dbReference type="CDD" id="cd15482">
    <property type="entry name" value="Sialidase_non-viral"/>
    <property type="match status" value="1"/>
</dbReference>
<dbReference type="InterPro" id="IPR050310">
    <property type="entry name" value="VPS10-sortilin"/>
</dbReference>
<protein>
    <recommendedName>
        <fullName evidence="7">VPS10 domain-containing protein</fullName>
    </recommendedName>
</protein>
<proteinExistence type="predicted"/>
<organism evidence="8">
    <name type="scientific">Saccharomyces paradoxus</name>
    <name type="common">Yeast</name>
    <name type="synonym">Saccharomyces douglasii</name>
    <dbReference type="NCBI Taxonomy" id="27291"/>
    <lineage>
        <taxon>Eukaryota</taxon>
        <taxon>Fungi</taxon>
        <taxon>Dikarya</taxon>
        <taxon>Ascomycota</taxon>
        <taxon>Saccharomycotina</taxon>
        <taxon>Saccharomycetes</taxon>
        <taxon>Saccharomycetales</taxon>
        <taxon>Saccharomycetaceae</taxon>
        <taxon>Saccharomyces</taxon>
    </lineage>
</organism>
<keyword evidence="2" id="KW-0812">Transmembrane</keyword>
<feature type="chain" id="PRO_5033989631" description="VPS10 domain-containing protein" evidence="6">
    <location>
        <begin position="22"/>
        <end position="761"/>
    </location>
</feature>
<gene>
    <name evidence="8" type="ORF">SPAR_C01440</name>
</gene>
<dbReference type="Pfam" id="PF15901">
    <property type="entry name" value="Sortilin_C"/>
    <property type="match status" value="1"/>
</dbReference>
<dbReference type="KEGG" id="spao:SPAR_C01440"/>
<dbReference type="PANTHER" id="PTHR12106">
    <property type="entry name" value="SORTILIN RELATED"/>
    <property type="match status" value="1"/>
</dbReference>
<feature type="signal peptide" evidence="6">
    <location>
        <begin position="1"/>
        <end position="21"/>
    </location>
</feature>
<sequence length="761" mass="85999">MILFHALYIIWIFILLPLFSAEEFVPKVTENLIEKISFNLVSFDDSNTSIRLDGWGVVWISFDAGENWETVKEIEERIFKFTVDPFHGQERGFAFICESPKFYITDDRGGSWRALTIPSTEEYLDGDCFITTHPTKKEFIIANCYSYMINADVVDDPSEIYLTDDGESFFKIEPSLEKKNEDDITTSSCDFIKSSKDSDFTGNDASILCLFSNREYDEEYRLTDTYTQLALSSDGGRTFKEFDEFKDKIVNRYKILKSHVVVLTQDDGHNEMSSMDIWISNDASTFQKAQLPTQLRDVEVGKIHEDSIGRIILPISTVFTDEKNDQPASSEILISDSQGLKFSPVEWTPNYRFGDIRLTSPDFLKGTIFGSFRPSIDHLHRKGKYDGKIARGETKISVDNGLTWSNLKVVDRENANSFGCDITRPDRCSLQGYFYNLRVSNPSAGIILMTGSVGDGSEFDRKNQKTFISRDSGLTWRLAHNSSGLYATGDLGNIVVYIPYPSNKDGDVQSKLYFSLDQGRTWSEYELTDGISGICPSKLINTAPDGSGSKFILIGDLVTKASQEGNVSNISYLSGSIVYAIDFSAAFDYKSCEEEDFEDWNLADGKCVNGAKYKYRRRKQDARCLVKKAFKDLSLHEIPCDSCSASDYECSFEFVRDTNGQCVPDHNLIALSDICDKSKSKSVLVEPLQLIKGDKCKTPMKIEPVDIPCDEISKEGSNGNEIVTAGNKFDFKIQFYQYFDKLRIESFGHAEFDEICTFIPL</sequence>
<dbReference type="AlphaFoldDB" id="A0A8B8UMZ9"/>
<accession>A0A8B8UMZ9</accession>
<dbReference type="InterPro" id="IPR031777">
    <property type="entry name" value="Sortilin_C"/>
</dbReference>
<evidence type="ECO:0000256" key="6">
    <source>
        <dbReference type="SAM" id="SignalP"/>
    </source>
</evidence>
<dbReference type="GO" id="GO:0005794">
    <property type="term" value="C:Golgi apparatus"/>
    <property type="evidence" value="ECO:0007669"/>
    <property type="project" value="TreeGrafter"/>
</dbReference>
<dbReference type="Pfam" id="PF15902">
    <property type="entry name" value="Sortilin-Vps10"/>
    <property type="match status" value="1"/>
</dbReference>
<evidence type="ECO:0000256" key="3">
    <source>
        <dbReference type="ARBA" id="ARBA00022737"/>
    </source>
</evidence>
<dbReference type="InterPro" id="IPR031778">
    <property type="entry name" value="Sortilin_N"/>
</dbReference>
<keyword evidence="6" id="KW-0732">Signal</keyword>
<dbReference type="GeneID" id="54629235"/>
<dbReference type="FunFam" id="3.30.60.270:FF:000008">
    <property type="entry name" value="Vacuolar protein sorting/targeting protein PEP1"/>
    <property type="match status" value="1"/>
</dbReference>
<dbReference type="SUPFAM" id="SSF110296">
    <property type="entry name" value="Oligoxyloglucan reducing end-specific cellobiohydrolase"/>
    <property type="match status" value="2"/>
</dbReference>
<evidence type="ECO:0000256" key="4">
    <source>
        <dbReference type="ARBA" id="ARBA00023136"/>
    </source>
</evidence>
<feature type="domain" description="VPS10" evidence="7">
    <location>
        <begin position="47"/>
        <end position="721"/>
    </location>
</feature>
<dbReference type="GO" id="GO:0016020">
    <property type="term" value="C:membrane"/>
    <property type="evidence" value="ECO:0007669"/>
    <property type="project" value="UniProtKB-SubCell"/>
</dbReference>
<evidence type="ECO:0000256" key="1">
    <source>
        <dbReference type="ARBA" id="ARBA00004167"/>
    </source>
</evidence>
<dbReference type="GO" id="GO:0006896">
    <property type="term" value="P:Golgi to vacuole transport"/>
    <property type="evidence" value="ECO:0007669"/>
    <property type="project" value="TreeGrafter"/>
</dbReference>
<dbReference type="Gene3D" id="2.130.10.10">
    <property type="entry name" value="YVTN repeat-like/Quinoprotein amine dehydrogenase"/>
    <property type="match status" value="1"/>
</dbReference>
<dbReference type="GO" id="GO:0006895">
    <property type="term" value="P:Golgi to endosome transport"/>
    <property type="evidence" value="ECO:0007669"/>
    <property type="project" value="TreeGrafter"/>
</dbReference>